<dbReference type="EMBL" id="FQ670179">
    <property type="protein sequence ID" value="CBY83711.1"/>
    <property type="molecule type" value="Genomic_DNA"/>
</dbReference>
<keyword evidence="2" id="KW-1185">Reference proteome</keyword>
<proteinExistence type="predicted"/>
<name>E7ABK6_HELFC</name>
<evidence type="ECO:0000313" key="1">
    <source>
        <dbReference type="EMBL" id="CBY83711.1"/>
    </source>
</evidence>
<dbReference type="Proteomes" id="UP000007934">
    <property type="component" value="Chromosome"/>
</dbReference>
<organism evidence="1 2">
    <name type="scientific">Helicobacter felis (strain ATCC 49179 / CCUG 28539 / NCTC 12436 / CS1)</name>
    <dbReference type="NCBI Taxonomy" id="936155"/>
    <lineage>
        <taxon>Bacteria</taxon>
        <taxon>Pseudomonadati</taxon>
        <taxon>Campylobacterota</taxon>
        <taxon>Epsilonproteobacteria</taxon>
        <taxon>Campylobacterales</taxon>
        <taxon>Helicobacteraceae</taxon>
        <taxon>Helicobacter</taxon>
    </lineage>
</organism>
<gene>
    <name evidence="1" type="ordered locus">Hfelis_16270</name>
</gene>
<accession>E7ABK6</accession>
<sequence length="43" mass="4794">MGVPVNLPAINVGHVVLKPAIKEPKKPPHSENLFYKKLEFISL</sequence>
<dbReference type="AlphaFoldDB" id="E7ABK6"/>
<evidence type="ECO:0000313" key="2">
    <source>
        <dbReference type="Proteomes" id="UP000007934"/>
    </source>
</evidence>
<protein>
    <submittedName>
        <fullName evidence="1">Uncharacterized protein</fullName>
    </submittedName>
</protein>
<dbReference type="KEGG" id="hfe:HFELIS_16270"/>
<reference evidence="1 2" key="1">
    <citation type="journal article" date="2011" name="Genome Biol. Evol.">
        <title>Comparative whole genome sequence analysis of the carcinogenic bacterial model pathogen Helicobacter felis.</title>
        <authorList>
            <person name="Arnold I.C."/>
            <person name="Zigova Z."/>
            <person name="Holden M."/>
            <person name="Lawley T.D."/>
            <person name="Rad R."/>
            <person name="Dougan G."/>
            <person name="Falkow S."/>
            <person name="Bentley S.D."/>
            <person name="Muller A."/>
        </authorList>
    </citation>
    <scope>NUCLEOTIDE SEQUENCE [LARGE SCALE GENOMIC DNA]</scope>
    <source>
        <strain evidence="2">ATCC 49179 / CCUG 28539 / NCTC 12436 / CS1</strain>
    </source>
</reference>
<dbReference type="HOGENOM" id="CLU_3234414_0_0_7"/>